<gene>
    <name evidence="3" type="ORF">BED41_11135</name>
</gene>
<keyword evidence="2" id="KW-0472">Membrane</keyword>
<dbReference type="Proteomes" id="UP000093044">
    <property type="component" value="Chromosome"/>
</dbReference>
<dbReference type="Pfam" id="PF01809">
    <property type="entry name" value="YidD"/>
    <property type="match status" value="1"/>
</dbReference>
<keyword evidence="4" id="KW-1185">Reference proteome</keyword>
<comment type="function">
    <text evidence="2">Could be involved in insertion of integral membrane proteins into the membrane.</text>
</comment>
<dbReference type="SMART" id="SM01234">
    <property type="entry name" value="Haemolytic"/>
    <property type="match status" value="1"/>
</dbReference>
<dbReference type="KEGG" id="cpor:BED41_11135"/>
<reference evidence="3" key="1">
    <citation type="submission" date="2016-08" db="EMBL/GenBank/DDBJ databases">
        <title>Complete genome of Cloacibacillus porcorum.</title>
        <authorList>
            <person name="Looft T."/>
            <person name="Bayles D.O."/>
            <person name="Alt D.P."/>
        </authorList>
    </citation>
    <scope>NUCLEOTIDE SEQUENCE [LARGE SCALE GENOMIC DNA]</scope>
    <source>
        <strain evidence="3">CL-84</strain>
    </source>
</reference>
<evidence type="ECO:0000256" key="1">
    <source>
        <dbReference type="ARBA" id="ARBA00022475"/>
    </source>
</evidence>
<proteinExistence type="inferred from homology"/>
<evidence type="ECO:0000256" key="2">
    <source>
        <dbReference type="HAMAP-Rule" id="MF_00386"/>
    </source>
</evidence>
<dbReference type="AlphaFoldDB" id="A0A1B2I6I2"/>
<dbReference type="STRING" id="1197717.BED41_11135"/>
<dbReference type="PANTHER" id="PTHR33383:SF1">
    <property type="entry name" value="MEMBRANE PROTEIN INSERTION EFFICIENCY FACTOR-RELATED"/>
    <property type="match status" value="1"/>
</dbReference>
<dbReference type="PANTHER" id="PTHR33383">
    <property type="entry name" value="MEMBRANE PROTEIN INSERTION EFFICIENCY FACTOR-RELATED"/>
    <property type="match status" value="1"/>
</dbReference>
<keyword evidence="1 2" id="KW-1003">Cell membrane</keyword>
<dbReference type="NCBIfam" id="TIGR00278">
    <property type="entry name" value="membrane protein insertion efficiency factor YidD"/>
    <property type="match status" value="1"/>
</dbReference>
<dbReference type="InterPro" id="IPR002696">
    <property type="entry name" value="Membr_insert_effic_factor_YidD"/>
</dbReference>
<protein>
    <recommendedName>
        <fullName evidence="2">Putative membrane protein insertion efficiency factor</fullName>
    </recommendedName>
</protein>
<dbReference type="GO" id="GO:0005886">
    <property type="term" value="C:plasma membrane"/>
    <property type="evidence" value="ECO:0007669"/>
    <property type="project" value="UniProtKB-SubCell"/>
</dbReference>
<evidence type="ECO:0000313" key="3">
    <source>
        <dbReference type="EMBL" id="ANZ45575.1"/>
    </source>
</evidence>
<dbReference type="HAMAP" id="MF_00386">
    <property type="entry name" value="UPF0161_YidD"/>
    <property type="match status" value="1"/>
</dbReference>
<comment type="similarity">
    <text evidence="2">Belongs to the UPF0161 family.</text>
</comment>
<dbReference type="EMBL" id="CP016757">
    <property type="protein sequence ID" value="ANZ45575.1"/>
    <property type="molecule type" value="Genomic_DNA"/>
</dbReference>
<evidence type="ECO:0000313" key="4">
    <source>
        <dbReference type="Proteomes" id="UP000093044"/>
    </source>
</evidence>
<name>A0A1B2I6I2_9BACT</name>
<accession>A0A1B2I6I2</accession>
<sequence length="90" mass="10054">MIFCIRAYQAVISPLLGGGKCRFYPTCSEYAAEALRRYGPITGLWLTMARLVKCGPWHEGGFDPVPEPAEIAERKWLGMLCEKTEQTSKG</sequence>
<organism evidence="3 4">
    <name type="scientific">Cloacibacillus porcorum</name>
    <dbReference type="NCBI Taxonomy" id="1197717"/>
    <lineage>
        <taxon>Bacteria</taxon>
        <taxon>Thermotogati</taxon>
        <taxon>Synergistota</taxon>
        <taxon>Synergistia</taxon>
        <taxon>Synergistales</taxon>
        <taxon>Synergistaceae</taxon>
        <taxon>Cloacibacillus</taxon>
    </lineage>
</organism>
<dbReference type="RefSeq" id="WP_066746145.1">
    <property type="nucleotide sequence ID" value="NZ_CALCLR010000080.1"/>
</dbReference>
<comment type="subcellular location">
    <subcellularLocation>
        <location evidence="2">Cell membrane</location>
        <topology evidence="2">Peripheral membrane protein</topology>
        <orientation evidence="2">Cytoplasmic side</orientation>
    </subcellularLocation>
</comment>